<organism evidence="9 10">
    <name type="scientific">Acrodontium crateriforme</name>
    <dbReference type="NCBI Taxonomy" id="150365"/>
    <lineage>
        <taxon>Eukaryota</taxon>
        <taxon>Fungi</taxon>
        <taxon>Dikarya</taxon>
        <taxon>Ascomycota</taxon>
        <taxon>Pezizomycotina</taxon>
        <taxon>Dothideomycetes</taxon>
        <taxon>Dothideomycetidae</taxon>
        <taxon>Mycosphaerellales</taxon>
        <taxon>Teratosphaeriaceae</taxon>
        <taxon>Acrodontium</taxon>
    </lineage>
</organism>
<evidence type="ECO:0000313" key="9">
    <source>
        <dbReference type="EMBL" id="WPH00763.1"/>
    </source>
</evidence>
<reference evidence="9 10" key="1">
    <citation type="submission" date="2023-11" db="EMBL/GenBank/DDBJ databases">
        <title>An acidophilic fungus is an integral part of prey digestion in a carnivorous sundew plant.</title>
        <authorList>
            <person name="Tsai I.J."/>
        </authorList>
    </citation>
    <scope>NUCLEOTIDE SEQUENCE [LARGE SCALE GENOMIC DNA]</scope>
    <source>
        <strain evidence="9">169a</strain>
    </source>
</reference>
<keyword evidence="10" id="KW-1185">Reference proteome</keyword>
<comment type="similarity">
    <text evidence="1 8">Belongs to the tannase family.</text>
</comment>
<dbReference type="EC" id="3.1.1.-" evidence="8"/>
<gene>
    <name evidence="9" type="ORF">R9X50_00359300</name>
</gene>
<dbReference type="InterPro" id="IPR029058">
    <property type="entry name" value="AB_hydrolase_fold"/>
</dbReference>
<name>A0AAQ3RBZ6_9PEZI</name>
<protein>
    <recommendedName>
        <fullName evidence="8">Carboxylic ester hydrolase</fullName>
        <ecNumber evidence="8">3.1.1.-</ecNumber>
    </recommendedName>
</protein>
<keyword evidence="3" id="KW-0479">Metal-binding</keyword>
<evidence type="ECO:0000256" key="3">
    <source>
        <dbReference type="ARBA" id="ARBA00022723"/>
    </source>
</evidence>
<evidence type="ECO:0000256" key="2">
    <source>
        <dbReference type="ARBA" id="ARBA00022487"/>
    </source>
</evidence>
<dbReference type="PANTHER" id="PTHR33938:SF16">
    <property type="entry name" value="CARBOXYLIC ESTER HYDROLASE"/>
    <property type="match status" value="1"/>
</dbReference>
<keyword evidence="5 8" id="KW-0378">Hydrolase</keyword>
<dbReference type="EMBL" id="CP138584">
    <property type="protein sequence ID" value="WPH00763.1"/>
    <property type="molecule type" value="Genomic_DNA"/>
</dbReference>
<feature type="signal peptide" evidence="8">
    <location>
        <begin position="1"/>
        <end position="19"/>
    </location>
</feature>
<dbReference type="GO" id="GO:0046872">
    <property type="term" value="F:metal ion binding"/>
    <property type="evidence" value="ECO:0007669"/>
    <property type="project" value="UniProtKB-KW"/>
</dbReference>
<feature type="chain" id="PRO_5042666896" description="Carboxylic ester hydrolase" evidence="8">
    <location>
        <begin position="20"/>
        <end position="580"/>
    </location>
</feature>
<keyword evidence="2" id="KW-0719">Serine esterase</keyword>
<evidence type="ECO:0000256" key="7">
    <source>
        <dbReference type="ARBA" id="ARBA00023157"/>
    </source>
</evidence>
<evidence type="ECO:0000256" key="5">
    <source>
        <dbReference type="ARBA" id="ARBA00022801"/>
    </source>
</evidence>
<keyword evidence="4 8" id="KW-0732">Signal</keyword>
<dbReference type="GO" id="GO:0030600">
    <property type="term" value="F:feruloyl esterase activity"/>
    <property type="evidence" value="ECO:0007669"/>
    <property type="project" value="UniProtKB-ARBA"/>
</dbReference>
<accession>A0AAQ3RBZ6</accession>
<dbReference type="AlphaFoldDB" id="A0AAQ3RBZ6"/>
<keyword evidence="6" id="KW-0106">Calcium</keyword>
<dbReference type="Proteomes" id="UP001303373">
    <property type="component" value="Chromosome 5"/>
</dbReference>
<dbReference type="SUPFAM" id="SSF53474">
    <property type="entry name" value="alpha/beta-Hydrolases"/>
    <property type="match status" value="1"/>
</dbReference>
<proteinExistence type="inferred from homology"/>
<sequence length="580" mass="62900">MRLIKLIGTQAVLASLANGLSLQNNCNKAYAKSVLPSDDVYPGITIDTSSVTASAFYKTSVSGDVMFPDAVFDYCNITFAYSHNGRDDQVLVTYWLPAPSKFKKRFLSTGGGGLAINSGQGSLPGGIIYGAAAGLTDGGFGGFSNTFDTNFLLANDTINWQQVYMFGYQAIHEMTVLGKALTKNFFGMTAKEKLYSYYQGCSEGGREGWSQAQRYTEFDGVIAGAPAFRYAHQQVNHLYSNIVEQTLGYYPPPCELSTIANETIKACDPLDGKTDGVVSRTDLCKLHFDINTLVGTTYNCAAVKASTGGMGPPSSAQPAQKGTISANGVKVAAKILDGLRDLDGRRAYFSYQPAATFDDAQTKYDSTSGKWILNPSSLGGEWVERFLLLQNASTLPTLDGVTYDTLTGWIELGLQLYYDNLQTTNPDLTTFQAAGGKILHYHGESDSSIPTASSVRYRESVREIMYPGMSDDAANAALNKWYQLYLVPGAGHCGPNTLQPNGPFPQTNLAVMIDWVENGNTPTTLNATVLLGSNKGKNGQICAWPSRPLWNKSGKMECVSDEASIKTWQYDLDAFKLPIY</sequence>
<evidence type="ECO:0000256" key="4">
    <source>
        <dbReference type="ARBA" id="ARBA00022729"/>
    </source>
</evidence>
<dbReference type="Pfam" id="PF07519">
    <property type="entry name" value="Tannase"/>
    <property type="match status" value="1"/>
</dbReference>
<evidence type="ECO:0000256" key="8">
    <source>
        <dbReference type="RuleBase" id="RU361238"/>
    </source>
</evidence>
<evidence type="ECO:0000313" key="10">
    <source>
        <dbReference type="Proteomes" id="UP001303373"/>
    </source>
</evidence>
<keyword evidence="7" id="KW-1015">Disulfide bond</keyword>
<dbReference type="InterPro" id="IPR011118">
    <property type="entry name" value="Tannase/feruloyl_esterase"/>
</dbReference>
<dbReference type="PANTHER" id="PTHR33938">
    <property type="entry name" value="FERULOYL ESTERASE B-RELATED"/>
    <property type="match status" value="1"/>
</dbReference>
<evidence type="ECO:0000256" key="1">
    <source>
        <dbReference type="ARBA" id="ARBA00006249"/>
    </source>
</evidence>
<evidence type="ECO:0000256" key="6">
    <source>
        <dbReference type="ARBA" id="ARBA00022837"/>
    </source>
</evidence>